<accession>T0Z2R8</accession>
<feature type="domain" description="Integrase catalytic" evidence="1">
    <location>
        <begin position="89"/>
        <end position="204"/>
    </location>
</feature>
<dbReference type="Pfam" id="PF00665">
    <property type="entry name" value="rve"/>
    <property type="match status" value="1"/>
</dbReference>
<name>T0Z2R8_9ZZZZ</name>
<dbReference type="InterPro" id="IPR001584">
    <property type="entry name" value="Integrase_cat-core"/>
</dbReference>
<dbReference type="InterPro" id="IPR012337">
    <property type="entry name" value="RNaseH-like_sf"/>
</dbReference>
<evidence type="ECO:0000259" key="1">
    <source>
        <dbReference type="PROSITE" id="PS50994"/>
    </source>
</evidence>
<dbReference type="PANTHER" id="PTHR35004">
    <property type="entry name" value="TRANSPOSASE RV3428C-RELATED"/>
    <property type="match status" value="1"/>
</dbReference>
<feature type="non-terminal residue" evidence="2">
    <location>
        <position position="204"/>
    </location>
</feature>
<gene>
    <name evidence="2" type="ORF">B2A_11205</name>
</gene>
<dbReference type="NCBIfam" id="NF033546">
    <property type="entry name" value="transpos_IS21"/>
    <property type="match status" value="1"/>
</dbReference>
<dbReference type="AlphaFoldDB" id="T0Z2R8"/>
<dbReference type="PROSITE" id="PS50994">
    <property type="entry name" value="INTEGRASE"/>
    <property type="match status" value="1"/>
</dbReference>
<dbReference type="Gene3D" id="3.30.420.10">
    <property type="entry name" value="Ribonuclease H-like superfamily/Ribonuclease H"/>
    <property type="match status" value="1"/>
</dbReference>
<dbReference type="EMBL" id="AUZZ01008073">
    <property type="protein sequence ID" value="EQD39543.1"/>
    <property type="molecule type" value="Genomic_DNA"/>
</dbReference>
<protein>
    <submittedName>
        <fullName evidence="2">Integrase catalytic subunit</fullName>
    </submittedName>
</protein>
<dbReference type="PANTHER" id="PTHR35004:SF8">
    <property type="entry name" value="TRANSPOSASE RV3428C-RELATED"/>
    <property type="match status" value="1"/>
</dbReference>
<organism evidence="2">
    <name type="scientific">mine drainage metagenome</name>
    <dbReference type="NCBI Taxonomy" id="410659"/>
    <lineage>
        <taxon>unclassified sequences</taxon>
        <taxon>metagenomes</taxon>
        <taxon>ecological metagenomes</taxon>
    </lineage>
</organism>
<evidence type="ECO:0000313" key="2">
    <source>
        <dbReference type="EMBL" id="EQD39543.1"/>
    </source>
</evidence>
<comment type="caution">
    <text evidence="2">The sequence shown here is derived from an EMBL/GenBank/DDBJ whole genome shotgun (WGS) entry which is preliminary data.</text>
</comment>
<proteinExistence type="predicted"/>
<dbReference type="GO" id="GO:0003676">
    <property type="term" value="F:nucleic acid binding"/>
    <property type="evidence" value="ECO:0007669"/>
    <property type="project" value="InterPro"/>
</dbReference>
<sequence>MLPTGAAAVGGPDSAIPSPAAIFGEGPRSGPASTCEPYRSIIEEKLSRGLTVQRIYQDLLAESGFKHSYDSIKRFARRLCRHRELPFRRMECPPGQEAQVDFGSGALIGAAGGRRRRSQVFRMVLSHSRKGYSEAVYRQTTEDFLGCMENAFWHFGGVPQTVVIDNLRAAVVRPDWYDPELNPRLEAFCRHYGTVILPTKPYTP</sequence>
<dbReference type="InterPro" id="IPR036397">
    <property type="entry name" value="RNaseH_sf"/>
</dbReference>
<reference evidence="2" key="1">
    <citation type="submission" date="2013-08" db="EMBL/GenBank/DDBJ databases">
        <authorList>
            <person name="Mendez C."/>
            <person name="Richter M."/>
            <person name="Ferrer M."/>
            <person name="Sanchez J."/>
        </authorList>
    </citation>
    <scope>NUCLEOTIDE SEQUENCE</scope>
</reference>
<dbReference type="SUPFAM" id="SSF53098">
    <property type="entry name" value="Ribonuclease H-like"/>
    <property type="match status" value="1"/>
</dbReference>
<reference evidence="2" key="2">
    <citation type="journal article" date="2014" name="ISME J.">
        <title>Microbial stratification in low pH oxic and suboxic macroscopic growths along an acid mine drainage.</title>
        <authorList>
            <person name="Mendez-Garcia C."/>
            <person name="Mesa V."/>
            <person name="Sprenger R.R."/>
            <person name="Richter M."/>
            <person name="Diez M.S."/>
            <person name="Solano J."/>
            <person name="Bargiela R."/>
            <person name="Golyshina O.V."/>
            <person name="Manteca A."/>
            <person name="Ramos J.L."/>
            <person name="Gallego J.R."/>
            <person name="Llorente I."/>
            <person name="Martins Dos Santos V.A."/>
            <person name="Jensen O.N."/>
            <person name="Pelaez A.I."/>
            <person name="Sanchez J."/>
            <person name="Ferrer M."/>
        </authorList>
    </citation>
    <scope>NUCLEOTIDE SEQUENCE</scope>
</reference>
<dbReference type="GO" id="GO:0015074">
    <property type="term" value="P:DNA integration"/>
    <property type="evidence" value="ECO:0007669"/>
    <property type="project" value="InterPro"/>
</dbReference>